<keyword evidence="2" id="KW-1185">Reference proteome</keyword>
<gene>
    <name evidence="1" type="ORF">Pla22_39210</name>
</gene>
<organism evidence="1 2">
    <name type="scientific">Rubripirellula amarantea</name>
    <dbReference type="NCBI Taxonomy" id="2527999"/>
    <lineage>
        <taxon>Bacteria</taxon>
        <taxon>Pseudomonadati</taxon>
        <taxon>Planctomycetota</taxon>
        <taxon>Planctomycetia</taxon>
        <taxon>Pirellulales</taxon>
        <taxon>Pirellulaceae</taxon>
        <taxon>Rubripirellula</taxon>
    </lineage>
</organism>
<reference evidence="1 2" key="1">
    <citation type="submission" date="2019-02" db="EMBL/GenBank/DDBJ databases">
        <title>Deep-cultivation of Planctomycetes and their phenomic and genomic characterization uncovers novel biology.</title>
        <authorList>
            <person name="Wiegand S."/>
            <person name="Jogler M."/>
            <person name="Boedeker C."/>
            <person name="Pinto D."/>
            <person name="Vollmers J."/>
            <person name="Rivas-Marin E."/>
            <person name="Kohn T."/>
            <person name="Peeters S.H."/>
            <person name="Heuer A."/>
            <person name="Rast P."/>
            <person name="Oberbeckmann S."/>
            <person name="Bunk B."/>
            <person name="Jeske O."/>
            <person name="Meyerdierks A."/>
            <person name="Storesund J.E."/>
            <person name="Kallscheuer N."/>
            <person name="Luecker S."/>
            <person name="Lage O.M."/>
            <person name="Pohl T."/>
            <person name="Merkel B.J."/>
            <person name="Hornburger P."/>
            <person name="Mueller R.-W."/>
            <person name="Bruemmer F."/>
            <person name="Labrenz M."/>
            <person name="Spormann A.M."/>
            <person name="Op Den Camp H."/>
            <person name="Overmann J."/>
            <person name="Amann R."/>
            <person name="Jetten M.S.M."/>
            <person name="Mascher T."/>
            <person name="Medema M.H."/>
            <person name="Devos D.P."/>
            <person name="Kaster A.-K."/>
            <person name="Ovreas L."/>
            <person name="Rohde M."/>
            <person name="Galperin M.Y."/>
            <person name="Jogler C."/>
        </authorList>
    </citation>
    <scope>NUCLEOTIDE SEQUENCE [LARGE SCALE GENOMIC DNA]</scope>
    <source>
        <strain evidence="1 2">Pla22</strain>
    </source>
</reference>
<dbReference type="PIRSF" id="PIRSF014995">
    <property type="entry name" value="UCP014995"/>
    <property type="match status" value="1"/>
</dbReference>
<dbReference type="EMBL" id="SJPI01000002">
    <property type="protein sequence ID" value="TWT51144.1"/>
    <property type="molecule type" value="Genomic_DNA"/>
</dbReference>
<dbReference type="Proteomes" id="UP000316598">
    <property type="component" value="Unassembled WGS sequence"/>
</dbReference>
<dbReference type="RefSeq" id="WP_146516244.1">
    <property type="nucleotide sequence ID" value="NZ_SJPI01000002.1"/>
</dbReference>
<dbReference type="Pfam" id="PF10029">
    <property type="entry name" value="DUF2271"/>
    <property type="match status" value="1"/>
</dbReference>
<accession>A0A5C5WK02</accession>
<evidence type="ECO:0000313" key="1">
    <source>
        <dbReference type="EMBL" id="TWT51144.1"/>
    </source>
</evidence>
<evidence type="ECO:0008006" key="3">
    <source>
        <dbReference type="Google" id="ProtNLM"/>
    </source>
</evidence>
<name>A0A5C5WK02_9BACT</name>
<dbReference type="OrthoDB" id="195316at2"/>
<protein>
    <recommendedName>
        <fullName evidence="3">DUF2271 domain-containing protein</fullName>
    </recommendedName>
</protein>
<sequence length="190" mass="20670">MKTKNSTVVSTAISFAVSLITLVLLLTSVGNASEPSNAFTATIEIPKLNVSEYHRPYVAVWIQDENKKAVANLAVWYQRKASAEGAGTKWLPDLRQWWRRSGRSLEMPVDGVSGATRPAGTHTVTVALDDPRLADLVPGDYSLIVEAAREVGGREVIEIPFAWPVDQDETKNAEGNNELGTITLTIQPAN</sequence>
<dbReference type="AlphaFoldDB" id="A0A5C5WK02"/>
<proteinExistence type="predicted"/>
<dbReference type="InterPro" id="IPR014469">
    <property type="entry name" value="DUF2271"/>
</dbReference>
<comment type="caution">
    <text evidence="1">The sequence shown here is derived from an EMBL/GenBank/DDBJ whole genome shotgun (WGS) entry which is preliminary data.</text>
</comment>
<evidence type="ECO:0000313" key="2">
    <source>
        <dbReference type="Proteomes" id="UP000316598"/>
    </source>
</evidence>